<dbReference type="Pfam" id="PF13191">
    <property type="entry name" value="AAA_16"/>
    <property type="match status" value="1"/>
</dbReference>
<protein>
    <submittedName>
        <fullName evidence="4">Helix-turn-helix transcriptional regulator</fullName>
    </submittedName>
</protein>
<dbReference type="EMBL" id="BAAANF010000003">
    <property type="protein sequence ID" value="GAA1671282.1"/>
    <property type="molecule type" value="Genomic_DNA"/>
</dbReference>
<dbReference type="SUPFAM" id="SSF52540">
    <property type="entry name" value="P-loop containing nucleoside triphosphate hydrolases"/>
    <property type="match status" value="1"/>
</dbReference>
<dbReference type="InterPro" id="IPR016032">
    <property type="entry name" value="Sig_transdc_resp-reg_C-effctor"/>
</dbReference>
<keyword evidence="2" id="KW-0067">ATP-binding</keyword>
<dbReference type="PRINTS" id="PR00038">
    <property type="entry name" value="HTHLUXR"/>
</dbReference>
<keyword evidence="5" id="KW-1185">Reference proteome</keyword>
<comment type="caution">
    <text evidence="4">The sequence shown here is derived from an EMBL/GenBank/DDBJ whole genome shotgun (WGS) entry which is preliminary data.</text>
</comment>
<dbReference type="SMART" id="SM00421">
    <property type="entry name" value="HTH_LUXR"/>
    <property type="match status" value="1"/>
</dbReference>
<dbReference type="InterPro" id="IPR041664">
    <property type="entry name" value="AAA_16"/>
</dbReference>
<dbReference type="InterPro" id="IPR011990">
    <property type="entry name" value="TPR-like_helical_dom_sf"/>
</dbReference>
<proteinExistence type="predicted"/>
<sequence>MTTRATSPVLIGRHAEAAALAAAYRVAVAEAATFAVVAGEAGIGKSRLVREFTAGLEGARRVTGECLELGADQLPFAPFLAVLRRLRRDLGVEAMRELLPPGDLSLARWLPELGPAAVDLDPLQGRSRLFEELLTLLERLAADRPLVVVLEDLHWADPASVDLLAFLVRNLDQAGLLVICTYRSADVGATDPLRPVLADLARRPGQHFINPGPLSAAETAELLTGLLGTEPDRGLVARVHDRSDGNPLFVEALATDPADGTPAPLRDWLAAELAKLPDSARSVLRAAAVAGHVVPHALLVAVAGLTDADLEPALRELAEKQLLVVGSDGYAFRHSLLRDAVVDDVLPGEWQRLNARCAEAIAADRSLVAQPDAELAAHWEAAGERARALDAAWNAAAEAERSFAYEQQWRMLERVLSWWDEVPEPETRLGASRAAVRQQAAEACASAGAFERGITHATAALASAGQQALRARALATRGFLNRRVGRDGDADLEAALEVLPADAPVELRGRLLGSLAINASRWNGDPQQSAQYADEALRIGREHGLLGVQATALLASGRTAGLAGNSAEALRLFRSAGELAKAASYHYTALTALLSEAYTLMLSGDYAQAAVVAGEGRTLVYRVGQGRSRGADLAAVLAQALWLSGRWSEAREVIDDALAEDPPAAMAGVLLDQAAEIALAQGDLIAAQQAVDKSTPLLTTAAGRETLPVYAAAIHCRVALAQGDLVTADRILAEALADPAISGDPWSVLRAGAELQRRLADRPDQLASRRAELDALAGKSPTNRPALLAHRLTFTAELTGELAAWDAAVSAWREVAQPYQLALALFGTAESAVTAGQRVAAEERLRESAALVRELGAAALLDEIEQLSVRGRLDLAVPETPQPAVDRPFGLTSREIDVLRLLTAGRTNSQIGTELFISPSTAGVHVSRILAKLNVSRRTEAAAVAHRLALV</sequence>
<organism evidence="4 5">
    <name type="scientific">Kribbella yunnanensis</name>
    <dbReference type="NCBI Taxonomy" id="190194"/>
    <lineage>
        <taxon>Bacteria</taxon>
        <taxon>Bacillati</taxon>
        <taxon>Actinomycetota</taxon>
        <taxon>Actinomycetes</taxon>
        <taxon>Propionibacteriales</taxon>
        <taxon>Kribbellaceae</taxon>
        <taxon>Kribbella</taxon>
    </lineage>
</organism>
<dbReference type="SUPFAM" id="SSF46894">
    <property type="entry name" value="C-terminal effector domain of the bipartite response regulators"/>
    <property type="match status" value="1"/>
</dbReference>
<dbReference type="RefSeq" id="WP_344146343.1">
    <property type="nucleotide sequence ID" value="NZ_BAAANF010000003.1"/>
</dbReference>
<evidence type="ECO:0000313" key="4">
    <source>
        <dbReference type="EMBL" id="GAA1671282.1"/>
    </source>
</evidence>
<dbReference type="PANTHER" id="PTHR16305">
    <property type="entry name" value="TESTICULAR SOLUBLE ADENYLYL CYCLASE"/>
    <property type="match status" value="1"/>
</dbReference>
<dbReference type="Proteomes" id="UP001500280">
    <property type="component" value="Unassembled WGS sequence"/>
</dbReference>
<dbReference type="Pfam" id="PF00196">
    <property type="entry name" value="GerE"/>
    <property type="match status" value="1"/>
</dbReference>
<evidence type="ECO:0000256" key="1">
    <source>
        <dbReference type="ARBA" id="ARBA00022741"/>
    </source>
</evidence>
<evidence type="ECO:0000256" key="2">
    <source>
        <dbReference type="ARBA" id="ARBA00022840"/>
    </source>
</evidence>
<dbReference type="Gene3D" id="1.10.10.10">
    <property type="entry name" value="Winged helix-like DNA-binding domain superfamily/Winged helix DNA-binding domain"/>
    <property type="match status" value="1"/>
</dbReference>
<dbReference type="PANTHER" id="PTHR16305:SF35">
    <property type="entry name" value="TRANSCRIPTIONAL ACTIVATOR DOMAIN"/>
    <property type="match status" value="1"/>
</dbReference>
<reference evidence="4 5" key="1">
    <citation type="journal article" date="2019" name="Int. J. Syst. Evol. Microbiol.">
        <title>The Global Catalogue of Microorganisms (GCM) 10K type strain sequencing project: providing services to taxonomists for standard genome sequencing and annotation.</title>
        <authorList>
            <consortium name="The Broad Institute Genomics Platform"/>
            <consortium name="The Broad Institute Genome Sequencing Center for Infectious Disease"/>
            <person name="Wu L."/>
            <person name="Ma J."/>
        </authorList>
    </citation>
    <scope>NUCLEOTIDE SEQUENCE [LARGE SCALE GENOMIC DNA]</scope>
    <source>
        <strain evidence="4 5">JCM 14307</strain>
    </source>
</reference>
<evidence type="ECO:0000313" key="5">
    <source>
        <dbReference type="Proteomes" id="UP001500280"/>
    </source>
</evidence>
<dbReference type="CDD" id="cd06170">
    <property type="entry name" value="LuxR_C_like"/>
    <property type="match status" value="1"/>
</dbReference>
<keyword evidence="1" id="KW-0547">Nucleotide-binding</keyword>
<gene>
    <name evidence="4" type="ORF">GCM10009745_12450</name>
</gene>
<dbReference type="InterPro" id="IPR027417">
    <property type="entry name" value="P-loop_NTPase"/>
</dbReference>
<dbReference type="InterPro" id="IPR036388">
    <property type="entry name" value="WH-like_DNA-bd_sf"/>
</dbReference>
<dbReference type="SUPFAM" id="SSF48452">
    <property type="entry name" value="TPR-like"/>
    <property type="match status" value="1"/>
</dbReference>
<dbReference type="InterPro" id="IPR000792">
    <property type="entry name" value="Tscrpt_reg_LuxR_C"/>
</dbReference>
<feature type="domain" description="HTH luxR-type" evidence="3">
    <location>
        <begin position="884"/>
        <end position="949"/>
    </location>
</feature>
<evidence type="ECO:0000259" key="3">
    <source>
        <dbReference type="PROSITE" id="PS50043"/>
    </source>
</evidence>
<name>A0ABN2GH94_9ACTN</name>
<dbReference type="Gene3D" id="1.25.40.10">
    <property type="entry name" value="Tetratricopeptide repeat domain"/>
    <property type="match status" value="1"/>
</dbReference>
<accession>A0ABN2GH94</accession>
<dbReference type="PROSITE" id="PS50043">
    <property type="entry name" value="HTH_LUXR_2"/>
    <property type="match status" value="1"/>
</dbReference>